<organism evidence="1 2">
    <name type="scientific">Clonorchis sinensis</name>
    <name type="common">Chinese liver fluke</name>
    <dbReference type="NCBI Taxonomy" id="79923"/>
    <lineage>
        <taxon>Eukaryota</taxon>
        <taxon>Metazoa</taxon>
        <taxon>Spiralia</taxon>
        <taxon>Lophotrochozoa</taxon>
        <taxon>Platyhelminthes</taxon>
        <taxon>Trematoda</taxon>
        <taxon>Digenea</taxon>
        <taxon>Opisthorchiida</taxon>
        <taxon>Opisthorchiata</taxon>
        <taxon>Opisthorchiidae</taxon>
        <taxon>Clonorchis</taxon>
    </lineage>
</organism>
<dbReference type="AlphaFoldDB" id="A0A419PDH7"/>
<evidence type="ECO:0000313" key="1">
    <source>
        <dbReference type="EMBL" id="KAG5447060.1"/>
    </source>
</evidence>
<dbReference type="EMBL" id="NIRI02000042">
    <property type="protein sequence ID" value="KAG5447060.1"/>
    <property type="molecule type" value="Genomic_DNA"/>
</dbReference>
<comment type="caution">
    <text evidence="1">The sequence shown here is derived from an EMBL/GenBank/DDBJ whole genome shotgun (WGS) entry which is preliminary data.</text>
</comment>
<evidence type="ECO:0000313" key="2">
    <source>
        <dbReference type="Proteomes" id="UP000286415"/>
    </source>
</evidence>
<keyword evidence="2" id="KW-1185">Reference proteome</keyword>
<sequence length="195" mass="21794">MSHPHQTEIIHVLGLVELYPQQMHTSILLFMTLTASTTADSRSLLSSIGTEKKYSQQASTYKKHTEIPSFANKFGLKKDSPGTQLNFSILFIFTPLSFERSSSCSGVIIPSSSAVHIQWPCRDLNPGHLTCEASVLPLLHQCTLNASEFSRLNRRNVFTLERCDWCARSIERRPSNCPGCDDRLSRQLGLPSQVA</sequence>
<protein>
    <submittedName>
        <fullName evidence="1">Uncharacterized protein</fullName>
    </submittedName>
</protein>
<reference evidence="1 2" key="2">
    <citation type="journal article" date="2021" name="Genomics">
        <title>High-quality reference genome for Clonorchis sinensis.</title>
        <authorList>
            <person name="Young N.D."/>
            <person name="Stroehlein A.J."/>
            <person name="Kinkar L."/>
            <person name="Wang T."/>
            <person name="Sohn W.M."/>
            <person name="Chang B.C.H."/>
            <person name="Kaur P."/>
            <person name="Weisz D."/>
            <person name="Dudchenko O."/>
            <person name="Aiden E.L."/>
            <person name="Korhonen P.K."/>
            <person name="Gasser R.B."/>
        </authorList>
    </citation>
    <scope>NUCLEOTIDE SEQUENCE [LARGE SCALE GENOMIC DNA]</scope>
    <source>
        <strain evidence="1">Cs-k2</strain>
    </source>
</reference>
<proteinExistence type="predicted"/>
<gene>
    <name evidence="1" type="ORF">CSKR_108911</name>
</gene>
<name>A0A419PDH7_CLOSI</name>
<reference evidence="1 2" key="1">
    <citation type="journal article" date="2018" name="Biotechnol. Adv.">
        <title>Improved genomic resources and new bioinformatic workflow for the carcinogenic parasite Clonorchis sinensis: Biotechnological implications.</title>
        <authorList>
            <person name="Wang D."/>
            <person name="Korhonen P.K."/>
            <person name="Gasser R.B."/>
            <person name="Young N.D."/>
        </authorList>
    </citation>
    <scope>NUCLEOTIDE SEQUENCE [LARGE SCALE GENOMIC DNA]</scope>
    <source>
        <strain evidence="1">Cs-k2</strain>
    </source>
</reference>
<accession>A0A419PDH7</accession>
<dbReference type="Proteomes" id="UP000286415">
    <property type="component" value="Unassembled WGS sequence"/>
</dbReference>
<dbReference type="InParanoid" id="A0A419PDH7"/>